<feature type="domain" description="RNA polymerase sigma factor 70 region 4 type 2" evidence="6">
    <location>
        <begin position="103"/>
        <end position="149"/>
    </location>
</feature>
<dbReference type="PANTHER" id="PTHR43133:SF60">
    <property type="entry name" value="RNA POLYMERASE SIGMA FACTOR SIGV"/>
    <property type="match status" value="1"/>
</dbReference>
<comment type="caution">
    <text evidence="7">The sequence shown here is derived from an EMBL/GenBank/DDBJ whole genome shotgun (WGS) entry which is preliminary data.</text>
</comment>
<dbReference type="NCBIfam" id="TIGR02937">
    <property type="entry name" value="sigma70-ECF"/>
    <property type="match status" value="1"/>
</dbReference>
<dbReference type="InterPro" id="IPR014284">
    <property type="entry name" value="RNA_pol_sigma-70_dom"/>
</dbReference>
<feature type="domain" description="RNA polymerase sigma-70 region 2" evidence="5">
    <location>
        <begin position="2"/>
        <end position="62"/>
    </location>
</feature>
<comment type="similarity">
    <text evidence="1">Belongs to the sigma-70 factor family. ECF subfamily.</text>
</comment>
<dbReference type="EMBL" id="PGUY01000013">
    <property type="protein sequence ID" value="PLT31113.1"/>
    <property type="molecule type" value="Genomic_DNA"/>
</dbReference>
<dbReference type="InterPro" id="IPR013324">
    <property type="entry name" value="RNA_pol_sigma_r3/r4-like"/>
</dbReference>
<dbReference type="SUPFAM" id="SSF88659">
    <property type="entry name" value="Sigma3 and sigma4 domains of RNA polymerase sigma factors"/>
    <property type="match status" value="1"/>
</dbReference>
<dbReference type="AlphaFoldDB" id="A0A2N5M9X4"/>
<dbReference type="OrthoDB" id="9794508at2"/>
<name>A0A2N5M9X4_9BACI</name>
<gene>
    <name evidence="7" type="ORF">CUU66_04255</name>
</gene>
<dbReference type="PANTHER" id="PTHR43133">
    <property type="entry name" value="RNA POLYMERASE ECF-TYPE SIGMA FACTO"/>
    <property type="match status" value="1"/>
</dbReference>
<evidence type="ECO:0000256" key="3">
    <source>
        <dbReference type="ARBA" id="ARBA00023082"/>
    </source>
</evidence>
<dbReference type="InterPro" id="IPR007627">
    <property type="entry name" value="RNA_pol_sigma70_r2"/>
</dbReference>
<evidence type="ECO:0000313" key="7">
    <source>
        <dbReference type="EMBL" id="PLT31113.1"/>
    </source>
</evidence>
<dbReference type="Proteomes" id="UP000234748">
    <property type="component" value="Unassembled WGS sequence"/>
</dbReference>
<evidence type="ECO:0000256" key="2">
    <source>
        <dbReference type="ARBA" id="ARBA00023015"/>
    </source>
</evidence>
<dbReference type="GO" id="GO:0006352">
    <property type="term" value="P:DNA-templated transcription initiation"/>
    <property type="evidence" value="ECO:0007669"/>
    <property type="project" value="InterPro"/>
</dbReference>
<evidence type="ECO:0000313" key="8">
    <source>
        <dbReference type="Proteomes" id="UP000234748"/>
    </source>
</evidence>
<evidence type="ECO:0000256" key="4">
    <source>
        <dbReference type="ARBA" id="ARBA00023163"/>
    </source>
</evidence>
<dbReference type="GO" id="GO:0016987">
    <property type="term" value="F:sigma factor activity"/>
    <property type="evidence" value="ECO:0007669"/>
    <property type="project" value="UniProtKB-KW"/>
</dbReference>
<dbReference type="InterPro" id="IPR013325">
    <property type="entry name" value="RNA_pol_sigma_r2"/>
</dbReference>
<keyword evidence="3" id="KW-0731">Sigma factor</keyword>
<dbReference type="Pfam" id="PF08281">
    <property type="entry name" value="Sigma70_r4_2"/>
    <property type="match status" value="1"/>
</dbReference>
<dbReference type="InterPro" id="IPR039425">
    <property type="entry name" value="RNA_pol_sigma-70-like"/>
</dbReference>
<dbReference type="Gene3D" id="1.10.10.10">
    <property type="entry name" value="Winged helix-like DNA-binding domain superfamily/Winged helix DNA-binding domain"/>
    <property type="match status" value="1"/>
</dbReference>
<dbReference type="InterPro" id="IPR013249">
    <property type="entry name" value="RNA_pol_sigma70_r4_t2"/>
</dbReference>
<dbReference type="InterPro" id="IPR036388">
    <property type="entry name" value="WH-like_DNA-bd_sf"/>
</dbReference>
<dbReference type="CDD" id="cd06171">
    <property type="entry name" value="Sigma70_r4"/>
    <property type="match status" value="1"/>
</dbReference>
<protein>
    <submittedName>
        <fullName evidence="7">RNA polymerase subunit sigma</fullName>
    </submittedName>
</protein>
<keyword evidence="8" id="KW-1185">Reference proteome</keyword>
<dbReference type="Pfam" id="PF04542">
    <property type="entry name" value="Sigma70_r2"/>
    <property type="match status" value="1"/>
</dbReference>
<organism evidence="7 8">
    <name type="scientific">Peribacillus deserti</name>
    <dbReference type="NCBI Taxonomy" id="673318"/>
    <lineage>
        <taxon>Bacteria</taxon>
        <taxon>Bacillati</taxon>
        <taxon>Bacillota</taxon>
        <taxon>Bacilli</taxon>
        <taxon>Bacillales</taxon>
        <taxon>Bacillaceae</taxon>
        <taxon>Peribacillus</taxon>
    </lineage>
</organism>
<dbReference type="GO" id="GO:0003677">
    <property type="term" value="F:DNA binding"/>
    <property type="evidence" value="ECO:0007669"/>
    <property type="project" value="InterPro"/>
</dbReference>
<accession>A0A2N5M9X4</accession>
<keyword evidence="2" id="KW-0805">Transcription regulation</keyword>
<reference evidence="7 8" key="1">
    <citation type="submission" date="2017-11" db="EMBL/GenBank/DDBJ databases">
        <title>Comparitive Functional Genomics of Dry Heat Resistant strains isolated from the Viking Spacecraft.</title>
        <authorList>
            <person name="Seuylemezian A."/>
            <person name="Cooper K."/>
            <person name="Vaishampayan P."/>
        </authorList>
    </citation>
    <scope>NUCLEOTIDE SEQUENCE [LARGE SCALE GENOMIC DNA]</scope>
    <source>
        <strain evidence="7 8">V1-29</strain>
    </source>
</reference>
<keyword evidence="4" id="KW-0804">Transcription</keyword>
<proteinExistence type="inferred from homology"/>
<evidence type="ECO:0000256" key="1">
    <source>
        <dbReference type="ARBA" id="ARBA00010641"/>
    </source>
</evidence>
<dbReference type="Gene3D" id="1.10.1740.10">
    <property type="match status" value="1"/>
</dbReference>
<evidence type="ECO:0000259" key="6">
    <source>
        <dbReference type="Pfam" id="PF08281"/>
    </source>
</evidence>
<evidence type="ECO:0000259" key="5">
    <source>
        <dbReference type="Pfam" id="PF04542"/>
    </source>
</evidence>
<dbReference type="SUPFAM" id="SSF88946">
    <property type="entry name" value="Sigma2 domain of RNA polymerase sigma factors"/>
    <property type="match status" value="1"/>
</dbReference>
<sequence length="160" mass="18919">MEEYGDMIVRLAYTYVKQKQAAEDISQEVFISCYNSLDRFQKRAAYKTWLYRITVNKCKDYVNSWSFKHIHYKDYFSSILMRGTSKDSEGLDREEKEIIFKKVLSLPIKLREVIILHYYEELSVNEISSLLAINANTVKTRLHRARKQLKGLFEGDEIDG</sequence>